<proteinExistence type="predicted"/>
<dbReference type="GO" id="GO:0008270">
    <property type="term" value="F:zinc ion binding"/>
    <property type="evidence" value="ECO:0007669"/>
    <property type="project" value="UniProtKB-KW"/>
</dbReference>
<name>A0AAV5I2H7_9ROSI</name>
<comment type="caution">
    <text evidence="4">The sequence shown here is derived from an EMBL/GenBank/DDBJ whole genome shotgun (WGS) entry which is preliminary data.</text>
</comment>
<keyword evidence="2" id="KW-1133">Transmembrane helix</keyword>
<dbReference type="Proteomes" id="UP001054252">
    <property type="component" value="Unassembled WGS sequence"/>
</dbReference>
<gene>
    <name evidence="4" type="ORF">SLEP1_g5361</name>
</gene>
<keyword evidence="1" id="KW-0479">Metal-binding</keyword>
<sequence>MCGVYNSSDSFEIFGKLSTFDGIVLFIGVPAVLIFIILVVCICHPRRPRSSNANLTHTGSNGVSITVEGGRDKEILHGCSKLLYSQAKLQKADCSSSCSICLDEYRDADMLRLLSGCGHIFHQGCVDPWLMLHPTCPVCRNSPPSTAPNK</sequence>
<evidence type="ECO:0000256" key="2">
    <source>
        <dbReference type="SAM" id="Phobius"/>
    </source>
</evidence>
<dbReference type="PANTHER" id="PTHR46719:SF7">
    <property type="entry name" value="RING-H2 FINGER PROTEIN ATL71-RELATED"/>
    <property type="match status" value="1"/>
</dbReference>
<protein>
    <recommendedName>
        <fullName evidence="3">RING-type domain-containing protein</fullName>
    </recommendedName>
</protein>
<evidence type="ECO:0000256" key="1">
    <source>
        <dbReference type="PROSITE-ProRule" id="PRU00175"/>
    </source>
</evidence>
<dbReference type="Pfam" id="PF13639">
    <property type="entry name" value="zf-RING_2"/>
    <property type="match status" value="1"/>
</dbReference>
<dbReference type="PANTHER" id="PTHR46719">
    <property type="entry name" value="TRANSCRIPTION FACTOR C2H2 FAMILY-RELATED"/>
    <property type="match status" value="1"/>
</dbReference>
<reference evidence="4 5" key="1">
    <citation type="journal article" date="2021" name="Commun. Biol.">
        <title>The genome of Shorea leprosula (Dipterocarpaceae) highlights the ecological relevance of drought in aseasonal tropical rainforests.</title>
        <authorList>
            <person name="Ng K.K.S."/>
            <person name="Kobayashi M.J."/>
            <person name="Fawcett J.A."/>
            <person name="Hatakeyama M."/>
            <person name="Paape T."/>
            <person name="Ng C.H."/>
            <person name="Ang C.C."/>
            <person name="Tnah L.H."/>
            <person name="Lee C.T."/>
            <person name="Nishiyama T."/>
            <person name="Sese J."/>
            <person name="O'Brien M.J."/>
            <person name="Copetti D."/>
            <person name="Mohd Noor M.I."/>
            <person name="Ong R.C."/>
            <person name="Putra M."/>
            <person name="Sireger I.Z."/>
            <person name="Indrioko S."/>
            <person name="Kosugi Y."/>
            <person name="Izuno A."/>
            <person name="Isagi Y."/>
            <person name="Lee S.L."/>
            <person name="Shimizu K.K."/>
        </authorList>
    </citation>
    <scope>NUCLEOTIDE SEQUENCE [LARGE SCALE GENOMIC DNA]</scope>
    <source>
        <strain evidence="4">214</strain>
    </source>
</reference>
<dbReference type="InterPro" id="IPR045899">
    <property type="entry name" value="ATL71-like"/>
</dbReference>
<keyword evidence="1" id="KW-0863">Zinc-finger</keyword>
<keyword evidence="5" id="KW-1185">Reference proteome</keyword>
<evidence type="ECO:0000259" key="3">
    <source>
        <dbReference type="PROSITE" id="PS50089"/>
    </source>
</evidence>
<dbReference type="SUPFAM" id="SSF57850">
    <property type="entry name" value="RING/U-box"/>
    <property type="match status" value="1"/>
</dbReference>
<evidence type="ECO:0000313" key="4">
    <source>
        <dbReference type="EMBL" id="GKU91495.1"/>
    </source>
</evidence>
<dbReference type="CDD" id="cd16454">
    <property type="entry name" value="RING-H2_PA-TM-RING"/>
    <property type="match status" value="1"/>
</dbReference>
<keyword evidence="2" id="KW-0812">Transmembrane</keyword>
<keyword evidence="1" id="KW-0862">Zinc</keyword>
<dbReference type="Gene3D" id="3.30.40.10">
    <property type="entry name" value="Zinc/RING finger domain, C3HC4 (zinc finger)"/>
    <property type="match status" value="1"/>
</dbReference>
<dbReference type="InterPro" id="IPR001841">
    <property type="entry name" value="Znf_RING"/>
</dbReference>
<dbReference type="AlphaFoldDB" id="A0AAV5I2H7"/>
<keyword evidence="2" id="KW-0472">Membrane</keyword>
<dbReference type="PROSITE" id="PS50089">
    <property type="entry name" value="ZF_RING_2"/>
    <property type="match status" value="1"/>
</dbReference>
<organism evidence="4 5">
    <name type="scientific">Rubroshorea leprosula</name>
    <dbReference type="NCBI Taxonomy" id="152421"/>
    <lineage>
        <taxon>Eukaryota</taxon>
        <taxon>Viridiplantae</taxon>
        <taxon>Streptophyta</taxon>
        <taxon>Embryophyta</taxon>
        <taxon>Tracheophyta</taxon>
        <taxon>Spermatophyta</taxon>
        <taxon>Magnoliopsida</taxon>
        <taxon>eudicotyledons</taxon>
        <taxon>Gunneridae</taxon>
        <taxon>Pentapetalae</taxon>
        <taxon>rosids</taxon>
        <taxon>malvids</taxon>
        <taxon>Malvales</taxon>
        <taxon>Dipterocarpaceae</taxon>
        <taxon>Rubroshorea</taxon>
    </lineage>
</organism>
<evidence type="ECO:0000313" key="5">
    <source>
        <dbReference type="Proteomes" id="UP001054252"/>
    </source>
</evidence>
<dbReference type="EMBL" id="BPVZ01000005">
    <property type="protein sequence ID" value="GKU91495.1"/>
    <property type="molecule type" value="Genomic_DNA"/>
</dbReference>
<accession>A0AAV5I2H7</accession>
<feature type="transmembrane region" description="Helical" evidence="2">
    <location>
        <begin position="23"/>
        <end position="43"/>
    </location>
</feature>
<dbReference type="SMART" id="SM00184">
    <property type="entry name" value="RING"/>
    <property type="match status" value="1"/>
</dbReference>
<feature type="domain" description="RING-type" evidence="3">
    <location>
        <begin position="98"/>
        <end position="140"/>
    </location>
</feature>
<dbReference type="InterPro" id="IPR013083">
    <property type="entry name" value="Znf_RING/FYVE/PHD"/>
</dbReference>